<dbReference type="InterPro" id="IPR037103">
    <property type="entry name" value="Tubulin/FtsZ-like_C"/>
</dbReference>
<organism evidence="8 9">
    <name type="scientific">Natrarchaeobius halalkaliphilus</name>
    <dbReference type="NCBI Taxonomy" id="1679091"/>
    <lineage>
        <taxon>Archaea</taxon>
        <taxon>Methanobacteriati</taxon>
        <taxon>Methanobacteriota</taxon>
        <taxon>Stenosarchaea group</taxon>
        <taxon>Halobacteria</taxon>
        <taxon>Halobacteriales</taxon>
        <taxon>Natrialbaceae</taxon>
        <taxon>Natrarchaeobius</taxon>
    </lineage>
</organism>
<proteinExistence type="inferred from homology"/>
<evidence type="ECO:0000256" key="2">
    <source>
        <dbReference type="ARBA" id="ARBA00022490"/>
    </source>
</evidence>
<dbReference type="GO" id="GO:0008360">
    <property type="term" value="P:regulation of cell shape"/>
    <property type="evidence" value="ECO:0007669"/>
    <property type="project" value="UniProtKB-UniRule"/>
</dbReference>
<dbReference type="GO" id="GO:0051301">
    <property type="term" value="P:cell division"/>
    <property type="evidence" value="ECO:0007669"/>
    <property type="project" value="UniProtKB-KW"/>
</dbReference>
<feature type="binding site" evidence="6">
    <location>
        <position position="142"/>
    </location>
    <ligand>
        <name>GTP</name>
        <dbReference type="ChEBI" id="CHEBI:37565"/>
    </ligand>
</feature>
<dbReference type="CDD" id="cd02202">
    <property type="entry name" value="CetZ_tubulin-like"/>
    <property type="match status" value="1"/>
</dbReference>
<keyword evidence="5 6" id="KW-0342">GTP-binding</keyword>
<dbReference type="GO" id="GO:0005737">
    <property type="term" value="C:cytoplasm"/>
    <property type="evidence" value="ECO:0007669"/>
    <property type="project" value="UniProtKB-SubCell"/>
</dbReference>
<keyword evidence="9" id="KW-1185">Reference proteome</keyword>
<evidence type="ECO:0000259" key="7">
    <source>
        <dbReference type="SMART" id="SM00864"/>
    </source>
</evidence>
<dbReference type="GO" id="GO:0005525">
    <property type="term" value="F:GTP binding"/>
    <property type="evidence" value="ECO:0007669"/>
    <property type="project" value="UniProtKB-UniRule"/>
</dbReference>
<evidence type="ECO:0000313" key="8">
    <source>
        <dbReference type="EMBL" id="RQG89777.1"/>
    </source>
</evidence>
<dbReference type="PROSITE" id="PS00227">
    <property type="entry name" value="TUBULIN"/>
    <property type="match status" value="1"/>
</dbReference>
<sequence length="386" mass="41094">MKLALIGFGQAGGKIVDEFLAYDERVGDGFVQTAIAVNSATTDLHGLEHIPQDNRVLIGQARVKGHGVGADNELGAEVTEEDIDEVQGAIDKIPIHEIDAFLIVAGMGGGTGSGGAPVLATHLKRIYTQPVYGLGILPATDEGGIYTLNAARSFQTFVREVDNLLVFDNDVWRSAGETVASGYDRINQEIVERFGLLFAAGEVNQGDHVAESVVDSSEIINTLDDGVSTIGYARETVDSSSDGLLSTFRDTDEFDEGAATNRMTSLVRKAALGRLTLPCDVASADRGLVVTTGPPEHLNRKGVERGRQWLEDETGSMEIRGGDYPIPDSNEVGAIVLLSGVTDVPRVNQLQQVAIETQDRTNALQAKADEDLASLVDTGGELDALF</sequence>
<feature type="binding site" evidence="6">
    <location>
        <position position="169"/>
    </location>
    <ligand>
        <name>GTP</name>
        <dbReference type="ChEBI" id="CHEBI:37565"/>
    </ligand>
</feature>
<protein>
    <recommendedName>
        <fullName evidence="6">Tubulin-like protein CetZ</fullName>
    </recommendedName>
</protein>
<feature type="binding site" evidence="6">
    <location>
        <begin position="110"/>
        <end position="112"/>
    </location>
    <ligand>
        <name>GTP</name>
        <dbReference type="ChEBI" id="CHEBI:37565"/>
    </ligand>
</feature>
<dbReference type="InterPro" id="IPR045061">
    <property type="entry name" value="FtsZ/CetZ"/>
</dbReference>
<keyword evidence="2 6" id="KW-0963">Cytoplasm</keyword>
<accession>A0A3N6LNZ0</accession>
<feature type="binding site" evidence="6">
    <location>
        <position position="187"/>
    </location>
    <ligand>
        <name>GTP</name>
        <dbReference type="ChEBI" id="CHEBI:37565"/>
    </ligand>
</feature>
<dbReference type="Gene3D" id="3.30.1330.20">
    <property type="entry name" value="Tubulin/FtsZ, C-terminal domain"/>
    <property type="match status" value="1"/>
</dbReference>
<keyword evidence="3 6" id="KW-0547">Nucleotide-binding</keyword>
<dbReference type="GO" id="GO:0003924">
    <property type="term" value="F:GTPase activity"/>
    <property type="evidence" value="ECO:0007669"/>
    <property type="project" value="InterPro"/>
</dbReference>
<dbReference type="InterPro" id="IPR048737">
    <property type="entry name" value="CetZ_C"/>
</dbReference>
<dbReference type="SUPFAM" id="SSF52490">
    <property type="entry name" value="Tubulin nucleotide-binding domain-like"/>
    <property type="match status" value="1"/>
</dbReference>
<dbReference type="Pfam" id="PF00091">
    <property type="entry name" value="Tubulin"/>
    <property type="match status" value="1"/>
</dbReference>
<dbReference type="PANTHER" id="PTHR30314">
    <property type="entry name" value="CELL DIVISION PROTEIN FTSZ-RELATED"/>
    <property type="match status" value="1"/>
</dbReference>
<dbReference type="RefSeq" id="WP_124177857.1">
    <property type="nucleotide sequence ID" value="NZ_REFY01000003.1"/>
</dbReference>
<evidence type="ECO:0000256" key="5">
    <source>
        <dbReference type="ARBA" id="ARBA00023134"/>
    </source>
</evidence>
<dbReference type="Proteomes" id="UP000273828">
    <property type="component" value="Unassembled WGS sequence"/>
</dbReference>
<reference evidence="8 9" key="1">
    <citation type="submission" date="2018-10" db="EMBL/GenBank/DDBJ databases">
        <title>Natrarchaeobius chitinivorans gen. nov., sp. nov., and Natrarchaeobius haloalkaliphilus sp. nov., alkaliphilic, chitin-utilizing haloarchaea from hypersaline alkaline lakes.</title>
        <authorList>
            <person name="Sorokin D.Y."/>
            <person name="Elcheninov A.G."/>
            <person name="Kostrikina N.A."/>
            <person name="Bale N.J."/>
            <person name="Sinninghe Damste J.S."/>
            <person name="Khijniak T.V."/>
            <person name="Kublanov I.V."/>
            <person name="Toshchakov S.V."/>
        </authorList>
    </citation>
    <scope>NUCLEOTIDE SEQUENCE [LARGE SCALE GENOMIC DNA]</scope>
    <source>
        <strain evidence="8 9">AArcht-Sl</strain>
    </source>
</reference>
<evidence type="ECO:0000256" key="3">
    <source>
        <dbReference type="ARBA" id="ARBA00022741"/>
    </source>
</evidence>
<dbReference type="PANTHER" id="PTHR30314:SF10">
    <property type="entry name" value="TUBULIN-LIKE PROTEIN CETZ"/>
    <property type="match status" value="1"/>
</dbReference>
<dbReference type="GO" id="GO:0032153">
    <property type="term" value="C:cell division site"/>
    <property type="evidence" value="ECO:0007669"/>
    <property type="project" value="TreeGrafter"/>
</dbReference>
<dbReference type="InterPro" id="IPR036525">
    <property type="entry name" value="Tubulin/FtsZ_GTPase_sf"/>
</dbReference>
<feature type="binding site" evidence="6">
    <location>
        <begin position="10"/>
        <end position="14"/>
    </location>
    <ligand>
        <name>GTP</name>
        <dbReference type="ChEBI" id="CHEBI:37565"/>
    </ligand>
</feature>
<name>A0A3N6LNZ0_9EURY</name>
<comment type="subcellular location">
    <subcellularLocation>
        <location evidence="6">Cytoplasm</location>
    </subcellularLocation>
</comment>
<keyword evidence="8" id="KW-0131">Cell cycle</keyword>
<dbReference type="AlphaFoldDB" id="A0A3N6LNZ0"/>
<keyword evidence="8" id="KW-0132">Cell division</keyword>
<evidence type="ECO:0000256" key="6">
    <source>
        <dbReference type="HAMAP-Rule" id="MF_01946"/>
    </source>
</evidence>
<dbReference type="GO" id="GO:0005874">
    <property type="term" value="C:microtubule"/>
    <property type="evidence" value="ECO:0007669"/>
    <property type="project" value="InterPro"/>
</dbReference>
<comment type="similarity">
    <text evidence="1 6">Belongs to the CetZ family.</text>
</comment>
<feature type="domain" description="Tubulin/FtsZ GTPase" evidence="7">
    <location>
        <begin position="2"/>
        <end position="206"/>
    </location>
</feature>
<dbReference type="SMART" id="SM00864">
    <property type="entry name" value="Tubulin"/>
    <property type="match status" value="1"/>
</dbReference>
<evidence type="ECO:0000256" key="4">
    <source>
        <dbReference type="ARBA" id="ARBA00022960"/>
    </source>
</evidence>
<dbReference type="InterPro" id="IPR017975">
    <property type="entry name" value="Tubulin_CS"/>
</dbReference>
<dbReference type="FunFam" id="3.40.50.1440:FF:000051">
    <property type="entry name" value="Tubulin-like protein CetZ"/>
    <property type="match status" value="1"/>
</dbReference>
<gene>
    <name evidence="6" type="primary">cetZ</name>
    <name evidence="8" type="ORF">EA462_07090</name>
</gene>
<dbReference type="InterPro" id="IPR032907">
    <property type="entry name" value="CetZ"/>
</dbReference>
<dbReference type="OrthoDB" id="329751at2157"/>
<keyword evidence="4 6" id="KW-0133">Cell shape</keyword>
<evidence type="ECO:0000313" key="9">
    <source>
        <dbReference type="Proteomes" id="UP000273828"/>
    </source>
</evidence>
<dbReference type="InterPro" id="IPR003008">
    <property type="entry name" value="Tubulin_FtsZ_GTPase"/>
</dbReference>
<comment type="function">
    <text evidence="6">Involved in cell shape control.</text>
</comment>
<dbReference type="HAMAP" id="MF_01946">
    <property type="entry name" value="CetZ"/>
    <property type="match status" value="1"/>
</dbReference>
<dbReference type="Gene3D" id="3.40.50.1440">
    <property type="entry name" value="Tubulin/FtsZ, GTPase domain"/>
    <property type="match status" value="1"/>
</dbReference>
<dbReference type="Pfam" id="PF21011">
    <property type="entry name" value="CetZ_C"/>
    <property type="match status" value="1"/>
</dbReference>
<dbReference type="EMBL" id="REFY01000003">
    <property type="protein sequence ID" value="RQG89777.1"/>
    <property type="molecule type" value="Genomic_DNA"/>
</dbReference>
<comment type="caution">
    <text evidence="8">The sequence shown here is derived from an EMBL/GenBank/DDBJ whole genome shotgun (WGS) entry which is preliminary data.</text>
</comment>
<evidence type="ECO:0000256" key="1">
    <source>
        <dbReference type="ARBA" id="ARBA00006877"/>
    </source>
</evidence>
<dbReference type="GO" id="GO:0007017">
    <property type="term" value="P:microtubule-based process"/>
    <property type="evidence" value="ECO:0007669"/>
    <property type="project" value="InterPro"/>
</dbReference>